<evidence type="ECO:0000256" key="1">
    <source>
        <dbReference type="SAM" id="MobiDB-lite"/>
    </source>
</evidence>
<protein>
    <submittedName>
        <fullName evidence="2">Uncharacterized protein</fullName>
    </submittedName>
</protein>
<gene>
    <name evidence="2" type="ORF">KQX54_000142</name>
</gene>
<proteinExistence type="predicted"/>
<sequence>RSHDAIQRQQACITELQKALVKAQPVSGRTEEKPATDEKKNYTRKEKASVFQRLGGGKGGGDFQKESGSTGHNSGNFQKG</sequence>
<feature type="non-terminal residue" evidence="2">
    <location>
        <position position="1"/>
    </location>
</feature>
<feature type="non-terminal residue" evidence="2">
    <location>
        <position position="80"/>
    </location>
</feature>
<organism evidence="2 3">
    <name type="scientific">Cotesia glomerata</name>
    <name type="common">Lepidopteran parasitic wasp</name>
    <name type="synonym">Apanteles glomeratus</name>
    <dbReference type="NCBI Taxonomy" id="32391"/>
    <lineage>
        <taxon>Eukaryota</taxon>
        <taxon>Metazoa</taxon>
        <taxon>Ecdysozoa</taxon>
        <taxon>Arthropoda</taxon>
        <taxon>Hexapoda</taxon>
        <taxon>Insecta</taxon>
        <taxon>Pterygota</taxon>
        <taxon>Neoptera</taxon>
        <taxon>Endopterygota</taxon>
        <taxon>Hymenoptera</taxon>
        <taxon>Apocrita</taxon>
        <taxon>Ichneumonoidea</taxon>
        <taxon>Braconidae</taxon>
        <taxon>Microgastrinae</taxon>
        <taxon>Cotesia</taxon>
    </lineage>
</organism>
<evidence type="ECO:0000313" key="2">
    <source>
        <dbReference type="EMBL" id="KAH0533464.1"/>
    </source>
</evidence>
<accession>A0AAV7HTN4</accession>
<keyword evidence="3" id="KW-1185">Reference proteome</keyword>
<feature type="compositionally biased region" description="Basic and acidic residues" evidence="1">
    <location>
        <begin position="29"/>
        <end position="48"/>
    </location>
</feature>
<feature type="region of interest" description="Disordered" evidence="1">
    <location>
        <begin position="22"/>
        <end position="80"/>
    </location>
</feature>
<comment type="caution">
    <text evidence="2">The sequence shown here is derived from an EMBL/GenBank/DDBJ whole genome shotgun (WGS) entry which is preliminary data.</text>
</comment>
<dbReference type="Proteomes" id="UP000826195">
    <property type="component" value="Unassembled WGS sequence"/>
</dbReference>
<dbReference type="AlphaFoldDB" id="A0AAV7HTN4"/>
<feature type="compositionally biased region" description="Polar residues" evidence="1">
    <location>
        <begin position="66"/>
        <end position="80"/>
    </location>
</feature>
<dbReference type="EMBL" id="JAHXZJ010003295">
    <property type="protein sequence ID" value="KAH0533464.1"/>
    <property type="molecule type" value="Genomic_DNA"/>
</dbReference>
<evidence type="ECO:0000313" key="3">
    <source>
        <dbReference type="Proteomes" id="UP000826195"/>
    </source>
</evidence>
<reference evidence="2 3" key="1">
    <citation type="journal article" date="2021" name="J. Hered.">
        <title>A chromosome-level genome assembly of the parasitoid wasp, Cotesia glomerata (Hymenoptera: Braconidae).</title>
        <authorList>
            <person name="Pinto B.J."/>
            <person name="Weis J.J."/>
            <person name="Gamble T."/>
            <person name="Ode P.J."/>
            <person name="Paul R."/>
            <person name="Zaspel J.M."/>
        </authorList>
    </citation>
    <scope>NUCLEOTIDE SEQUENCE [LARGE SCALE GENOMIC DNA]</scope>
    <source>
        <strain evidence="2">CgM1</strain>
    </source>
</reference>
<name>A0AAV7HTN4_COTGL</name>